<feature type="compositionally biased region" description="Pro residues" evidence="1">
    <location>
        <begin position="169"/>
        <end position="179"/>
    </location>
</feature>
<evidence type="ECO:0000313" key="3">
    <source>
        <dbReference type="Proteomes" id="UP000000305"/>
    </source>
</evidence>
<name>E9GQU8_DAPPU</name>
<accession>E9GQU8</accession>
<dbReference type="KEGG" id="dpx:DAPPUDRAFT_105446"/>
<feature type="region of interest" description="Disordered" evidence="1">
    <location>
        <begin position="163"/>
        <end position="290"/>
    </location>
</feature>
<proteinExistence type="predicted"/>
<reference evidence="2 3" key="1">
    <citation type="journal article" date="2011" name="Science">
        <title>The ecoresponsive genome of Daphnia pulex.</title>
        <authorList>
            <person name="Colbourne J.K."/>
            <person name="Pfrender M.E."/>
            <person name="Gilbert D."/>
            <person name="Thomas W.K."/>
            <person name="Tucker A."/>
            <person name="Oakley T.H."/>
            <person name="Tokishita S."/>
            <person name="Aerts A."/>
            <person name="Arnold G.J."/>
            <person name="Basu M.K."/>
            <person name="Bauer D.J."/>
            <person name="Caceres C.E."/>
            <person name="Carmel L."/>
            <person name="Casola C."/>
            <person name="Choi J.H."/>
            <person name="Detter J.C."/>
            <person name="Dong Q."/>
            <person name="Dusheyko S."/>
            <person name="Eads B.D."/>
            <person name="Frohlich T."/>
            <person name="Geiler-Samerotte K.A."/>
            <person name="Gerlach D."/>
            <person name="Hatcher P."/>
            <person name="Jogdeo S."/>
            <person name="Krijgsveld J."/>
            <person name="Kriventseva E.V."/>
            <person name="Kultz D."/>
            <person name="Laforsch C."/>
            <person name="Lindquist E."/>
            <person name="Lopez J."/>
            <person name="Manak J.R."/>
            <person name="Muller J."/>
            <person name="Pangilinan J."/>
            <person name="Patwardhan R.P."/>
            <person name="Pitluck S."/>
            <person name="Pritham E.J."/>
            <person name="Rechtsteiner A."/>
            <person name="Rho M."/>
            <person name="Rogozin I.B."/>
            <person name="Sakarya O."/>
            <person name="Salamov A."/>
            <person name="Schaack S."/>
            <person name="Shapiro H."/>
            <person name="Shiga Y."/>
            <person name="Skalitzky C."/>
            <person name="Smith Z."/>
            <person name="Souvorov A."/>
            <person name="Sung W."/>
            <person name="Tang Z."/>
            <person name="Tsuchiya D."/>
            <person name="Tu H."/>
            <person name="Vos H."/>
            <person name="Wang M."/>
            <person name="Wolf Y.I."/>
            <person name="Yamagata H."/>
            <person name="Yamada T."/>
            <person name="Ye Y."/>
            <person name="Shaw J.R."/>
            <person name="Andrews J."/>
            <person name="Crease T.J."/>
            <person name="Tang H."/>
            <person name="Lucas S.M."/>
            <person name="Robertson H.M."/>
            <person name="Bork P."/>
            <person name="Koonin E.V."/>
            <person name="Zdobnov E.M."/>
            <person name="Grigoriev I.V."/>
            <person name="Lynch M."/>
            <person name="Boore J.L."/>
        </authorList>
    </citation>
    <scope>NUCLEOTIDE SEQUENCE [LARGE SCALE GENOMIC DNA]</scope>
</reference>
<sequence>MIKMFLELSSHCVSNRRVVKKQLGSIIFPVKLREIREELQPPAKIGKKNQRIRRAQLRREGLLPPWVGPQQPRAYHNTPAGRREELLRRSLIQAQVVPKFVPLNQEALQRQHLREEPERGYSFLEDPRIFRRLTPLENFLPVVQHHVSLEELQESLRPRYYGDIRYRPADPPAPAPVPHPSEEQQTEQSNDSKEEEPTRPAAPKTQQTETTNDSEEEWEPAGAAAPKIHPNNSSQEEELQLCWSDSWPSSSESEDEEKKSRQSHSRQHQPILGRERASVKGRESHKYQRS</sequence>
<gene>
    <name evidence="2" type="ORF">DAPPUDRAFT_105446</name>
</gene>
<dbReference type="InParanoid" id="E9GQU8"/>
<dbReference type="Proteomes" id="UP000000305">
    <property type="component" value="Unassembled WGS sequence"/>
</dbReference>
<protein>
    <submittedName>
        <fullName evidence="2">Uncharacterized protein</fullName>
    </submittedName>
</protein>
<feature type="compositionally biased region" description="Basic and acidic residues" evidence="1">
    <location>
        <begin position="273"/>
        <end position="290"/>
    </location>
</feature>
<evidence type="ECO:0000256" key="1">
    <source>
        <dbReference type="SAM" id="MobiDB-lite"/>
    </source>
</evidence>
<keyword evidence="3" id="KW-1185">Reference proteome</keyword>
<organism evidence="2 3">
    <name type="scientific">Daphnia pulex</name>
    <name type="common">Water flea</name>
    <dbReference type="NCBI Taxonomy" id="6669"/>
    <lineage>
        <taxon>Eukaryota</taxon>
        <taxon>Metazoa</taxon>
        <taxon>Ecdysozoa</taxon>
        <taxon>Arthropoda</taxon>
        <taxon>Crustacea</taxon>
        <taxon>Branchiopoda</taxon>
        <taxon>Diplostraca</taxon>
        <taxon>Cladocera</taxon>
        <taxon>Anomopoda</taxon>
        <taxon>Daphniidae</taxon>
        <taxon>Daphnia</taxon>
    </lineage>
</organism>
<dbReference type="HOGENOM" id="CLU_980936_0_0_1"/>
<dbReference type="AlphaFoldDB" id="E9GQU8"/>
<dbReference type="EMBL" id="GL732558">
    <property type="protein sequence ID" value="EFX78175.1"/>
    <property type="molecule type" value="Genomic_DNA"/>
</dbReference>
<evidence type="ECO:0000313" key="2">
    <source>
        <dbReference type="EMBL" id="EFX78175.1"/>
    </source>
</evidence>